<evidence type="ECO:0000256" key="1">
    <source>
        <dbReference type="ARBA" id="ARBA00023125"/>
    </source>
</evidence>
<name>A0ABW4B8C3_9LACO</name>
<dbReference type="InterPro" id="IPR010982">
    <property type="entry name" value="Lambda_DNA-bd_dom_sf"/>
</dbReference>
<dbReference type="PANTHER" id="PTHR46558:SF4">
    <property type="entry name" value="DNA-BIDING PHAGE PROTEIN"/>
    <property type="match status" value="1"/>
</dbReference>
<reference evidence="4" key="1">
    <citation type="journal article" date="2019" name="Int. J. Syst. Evol. Microbiol.">
        <title>The Global Catalogue of Microorganisms (GCM) 10K type strain sequencing project: providing services to taxonomists for standard genome sequencing and annotation.</title>
        <authorList>
            <consortium name="The Broad Institute Genomics Platform"/>
            <consortium name="The Broad Institute Genome Sequencing Center for Infectious Disease"/>
            <person name="Wu L."/>
            <person name="Ma J."/>
        </authorList>
    </citation>
    <scope>NUCLEOTIDE SEQUENCE [LARGE SCALE GENOMIC DNA]</scope>
    <source>
        <strain evidence="4">CCM 8911</strain>
    </source>
</reference>
<dbReference type="EMBL" id="JBHTMO010000015">
    <property type="protein sequence ID" value="MFD1393054.1"/>
    <property type="molecule type" value="Genomic_DNA"/>
</dbReference>
<feature type="domain" description="HTH cro/C1-type" evidence="2">
    <location>
        <begin position="13"/>
        <end position="67"/>
    </location>
</feature>
<organism evidence="3 4">
    <name type="scientific">Lacticaseibacillus jixianensis</name>
    <dbReference type="NCBI Taxonomy" id="2486012"/>
    <lineage>
        <taxon>Bacteria</taxon>
        <taxon>Bacillati</taxon>
        <taxon>Bacillota</taxon>
        <taxon>Bacilli</taxon>
        <taxon>Lactobacillales</taxon>
        <taxon>Lactobacillaceae</taxon>
        <taxon>Lacticaseibacillus</taxon>
    </lineage>
</organism>
<dbReference type="Proteomes" id="UP001597249">
    <property type="component" value="Unassembled WGS sequence"/>
</dbReference>
<gene>
    <name evidence="3" type="ORF">ACFQ3L_05535</name>
</gene>
<dbReference type="CDD" id="cd00093">
    <property type="entry name" value="HTH_XRE"/>
    <property type="match status" value="1"/>
</dbReference>
<protein>
    <submittedName>
        <fullName evidence="3">Helix-turn-helix domain-containing protein</fullName>
    </submittedName>
</protein>
<dbReference type="InterPro" id="IPR001387">
    <property type="entry name" value="Cro/C1-type_HTH"/>
</dbReference>
<accession>A0ABW4B8C3</accession>
<dbReference type="PANTHER" id="PTHR46558">
    <property type="entry name" value="TRACRIPTIONAL REGULATORY PROTEIN-RELATED-RELATED"/>
    <property type="match status" value="1"/>
</dbReference>
<evidence type="ECO:0000313" key="4">
    <source>
        <dbReference type="Proteomes" id="UP001597249"/>
    </source>
</evidence>
<keyword evidence="4" id="KW-1185">Reference proteome</keyword>
<proteinExistence type="predicted"/>
<dbReference type="Gene3D" id="1.10.260.40">
    <property type="entry name" value="lambda repressor-like DNA-binding domains"/>
    <property type="match status" value="1"/>
</dbReference>
<dbReference type="RefSeq" id="WP_125585163.1">
    <property type="nucleotide sequence ID" value="NZ_JBHTMO010000015.1"/>
</dbReference>
<dbReference type="PROSITE" id="PS50943">
    <property type="entry name" value="HTH_CROC1"/>
    <property type="match status" value="1"/>
</dbReference>
<evidence type="ECO:0000259" key="2">
    <source>
        <dbReference type="PROSITE" id="PS50943"/>
    </source>
</evidence>
<dbReference type="SUPFAM" id="SSF47413">
    <property type="entry name" value="lambda repressor-like DNA-binding domains"/>
    <property type="match status" value="1"/>
</dbReference>
<keyword evidence="1" id="KW-0238">DNA-binding</keyword>
<dbReference type="Pfam" id="PF01381">
    <property type="entry name" value="HTH_3"/>
    <property type="match status" value="1"/>
</dbReference>
<evidence type="ECO:0000313" key="3">
    <source>
        <dbReference type="EMBL" id="MFD1393054.1"/>
    </source>
</evidence>
<dbReference type="SMART" id="SM00530">
    <property type="entry name" value="HTH_XRE"/>
    <property type="match status" value="1"/>
</dbReference>
<sequence>MQIFDARHIGQQIAAGRKAKNMTQSALADQLNVSYQAVSNWERSQSLPDIDKYAQLAAVLGLNLDDLIGAEGARTVTIVNDDAAVDARTLAEAAPVMKPAQVEEKVAALSPTMATLKEIAPFLGSATLKEKVMAQLNTPDFAPLLVAIAPFLGAPDLEAVITAGVPEDEDHLQVLVQLAPFRHSAANDALAQRLPKSSGTLTAIKKLLPFLSRTAVDELFRTRAQADLTAADLPALAPFVSEPVLAAHVQQLSRLGDGQNARKFMPFLSATTLVSLLGN</sequence>
<comment type="caution">
    <text evidence="3">The sequence shown here is derived from an EMBL/GenBank/DDBJ whole genome shotgun (WGS) entry which is preliminary data.</text>
</comment>